<keyword evidence="1" id="KW-0479">Metal-binding</keyword>
<dbReference type="SUPFAM" id="SSF53335">
    <property type="entry name" value="S-adenosyl-L-methionine-dependent methyltransferases"/>
    <property type="match status" value="1"/>
</dbReference>
<evidence type="ECO:0000256" key="1">
    <source>
        <dbReference type="ARBA" id="ARBA00022485"/>
    </source>
</evidence>
<dbReference type="InterPro" id="IPR012340">
    <property type="entry name" value="NA-bd_OB-fold"/>
</dbReference>
<name>C7LUG8_DESBD</name>
<dbReference type="Pfam" id="PF05958">
    <property type="entry name" value="tRNA_U5-meth_tr"/>
    <property type="match status" value="1"/>
</dbReference>
<keyword evidence="3 5" id="KW-0808">Transferase</keyword>
<reference evidence="7 8" key="1">
    <citation type="journal article" date="2009" name="Stand. Genomic Sci.">
        <title>Complete genome sequence of Desulfomicrobium baculatum type strain (X).</title>
        <authorList>
            <person name="Copeland A."/>
            <person name="Spring S."/>
            <person name="Goker M."/>
            <person name="Schneider S."/>
            <person name="Lapidus A."/>
            <person name="Del Rio T.G."/>
            <person name="Tice H."/>
            <person name="Cheng J.F."/>
            <person name="Chen F."/>
            <person name="Nolan M."/>
            <person name="Bruce D."/>
            <person name="Goodwin L."/>
            <person name="Pitluck S."/>
            <person name="Ivanova N."/>
            <person name="Mavrommatis K."/>
            <person name="Ovchinnikova G."/>
            <person name="Pati A."/>
            <person name="Chen A."/>
            <person name="Palaniappan K."/>
            <person name="Land M."/>
            <person name="Hauser L."/>
            <person name="Chang Y.J."/>
            <person name="Jeffries C.C."/>
            <person name="Meincke L."/>
            <person name="Sims D."/>
            <person name="Brettin T."/>
            <person name="Detter J.C."/>
            <person name="Han C."/>
            <person name="Chain P."/>
            <person name="Bristow J."/>
            <person name="Eisen J.A."/>
            <person name="Markowitz V."/>
            <person name="Hugenholtz P."/>
            <person name="Kyrpides N.C."/>
            <person name="Klenk H.P."/>
            <person name="Lucas S."/>
        </authorList>
    </citation>
    <scope>NUCLEOTIDE SEQUENCE [LARGE SCALE GENOMIC DNA]</scope>
    <source>
        <strain evidence="8">DSM 4028 / VKM B-1378 / X</strain>
    </source>
</reference>
<dbReference type="SUPFAM" id="SSF50249">
    <property type="entry name" value="Nucleic acid-binding proteins"/>
    <property type="match status" value="1"/>
</dbReference>
<sequence>MSTVGDLLTLKVEKLLWRGRGLARQDSGQVVMIEPGVLPEEVVDVRVTKTAKDFLQAEAVKIQSPSPLRGIHPCPHAADCGGSRFGMVAPETGTQLKADILRDALPRALGRDHGLRIPELRVVPSPQGWRYRQRGQIHVASGLPHAMGHASNDLVPLTDCHLLAAPLASAMPALAKGLPDGRFTIAASPDTGQTATERDNVLLPFSFPDFGLTLQLPPSTFFQANWALNQHLVRSTVDALHGFERIADLFSGAGNFALPLASRGKSVLAVEGSAPAVDTGMRNADRLALKSVTFRDANLAKPAAWKMVEDFAPRAAILDPPRTGAKGIGRTLLGMPGLERLAWVSCDVVNTVRDAKPLLAAGWSISSLTLFDMFPGTWHMEVLMILDRP</sequence>
<keyword evidence="1" id="KW-0411">Iron-sulfur</keyword>
<gene>
    <name evidence="7" type="ordered locus">Dbac_1610</name>
</gene>
<dbReference type="InterPro" id="IPR029063">
    <property type="entry name" value="SAM-dependent_MTases_sf"/>
</dbReference>
<accession>C7LUG8</accession>
<dbReference type="Gene3D" id="3.40.50.150">
    <property type="entry name" value="Vaccinia Virus protein VP39"/>
    <property type="match status" value="1"/>
</dbReference>
<feature type="binding site" evidence="5">
    <location>
        <position position="250"/>
    </location>
    <ligand>
        <name>S-adenosyl-L-methionine</name>
        <dbReference type="ChEBI" id="CHEBI:59789"/>
    </ligand>
</feature>
<evidence type="ECO:0000313" key="7">
    <source>
        <dbReference type="EMBL" id="ACU89703.1"/>
    </source>
</evidence>
<dbReference type="Proteomes" id="UP000002216">
    <property type="component" value="Chromosome"/>
</dbReference>
<dbReference type="PANTHER" id="PTHR11061">
    <property type="entry name" value="RNA M5U METHYLTRANSFERASE"/>
    <property type="match status" value="1"/>
</dbReference>
<dbReference type="PROSITE" id="PS50926">
    <property type="entry name" value="TRAM"/>
    <property type="match status" value="1"/>
</dbReference>
<feature type="binding site" evidence="5">
    <location>
        <position position="223"/>
    </location>
    <ligand>
        <name>S-adenosyl-L-methionine</name>
        <dbReference type="ChEBI" id="CHEBI:59789"/>
    </ligand>
</feature>
<dbReference type="STRING" id="525897.Dbac_1610"/>
<dbReference type="InterPro" id="IPR010280">
    <property type="entry name" value="U5_MeTrfase_fam"/>
</dbReference>
<feature type="binding site" evidence="5">
    <location>
        <position position="271"/>
    </location>
    <ligand>
        <name>S-adenosyl-L-methionine</name>
        <dbReference type="ChEBI" id="CHEBI:59789"/>
    </ligand>
</feature>
<keyword evidence="8" id="KW-1185">Reference proteome</keyword>
<dbReference type="Pfam" id="PF01938">
    <property type="entry name" value="TRAM"/>
    <property type="match status" value="1"/>
</dbReference>
<dbReference type="Gene3D" id="2.40.50.1070">
    <property type="match status" value="1"/>
</dbReference>
<evidence type="ECO:0000256" key="2">
    <source>
        <dbReference type="ARBA" id="ARBA00022603"/>
    </source>
</evidence>
<dbReference type="Gene3D" id="2.40.50.140">
    <property type="entry name" value="Nucleic acid-binding proteins"/>
    <property type="match status" value="1"/>
</dbReference>
<evidence type="ECO:0000259" key="6">
    <source>
        <dbReference type="PROSITE" id="PS50926"/>
    </source>
</evidence>
<dbReference type="eggNOG" id="COG2265">
    <property type="taxonomic scope" value="Bacteria"/>
</dbReference>
<evidence type="ECO:0000256" key="3">
    <source>
        <dbReference type="ARBA" id="ARBA00022679"/>
    </source>
</evidence>
<evidence type="ECO:0000313" key="8">
    <source>
        <dbReference type="Proteomes" id="UP000002216"/>
    </source>
</evidence>
<feature type="domain" description="TRAM" evidence="6">
    <location>
        <begin position="1"/>
        <end position="61"/>
    </location>
</feature>
<evidence type="ECO:0000256" key="4">
    <source>
        <dbReference type="ARBA" id="ARBA00022691"/>
    </source>
</evidence>
<dbReference type="KEGG" id="dba:Dbac_1610"/>
<proteinExistence type="inferred from homology"/>
<dbReference type="AlphaFoldDB" id="C7LUG8"/>
<keyword evidence="2 5" id="KW-0489">Methyltransferase</keyword>
<feature type="active site" description="Nucleophile" evidence="5">
    <location>
        <position position="346"/>
    </location>
</feature>
<dbReference type="PANTHER" id="PTHR11061:SF49">
    <property type="entry name" value="23S RRNA (URACIL(1939)-C(5))-METHYLTRANSFERASE RLMD"/>
    <property type="match status" value="1"/>
</dbReference>
<keyword evidence="4 5" id="KW-0949">S-adenosyl-L-methionine</keyword>
<dbReference type="RefSeq" id="WP_015773794.1">
    <property type="nucleotide sequence ID" value="NC_013173.1"/>
</dbReference>
<dbReference type="OrthoDB" id="9804590at2"/>
<feature type="binding site" evidence="5">
    <location>
        <position position="319"/>
    </location>
    <ligand>
        <name>S-adenosyl-L-methionine</name>
        <dbReference type="ChEBI" id="CHEBI:59789"/>
    </ligand>
</feature>
<dbReference type="GO" id="GO:0070041">
    <property type="term" value="F:rRNA (uridine-C5-)-methyltransferase activity"/>
    <property type="evidence" value="ECO:0007669"/>
    <property type="project" value="TreeGrafter"/>
</dbReference>
<protein>
    <submittedName>
        <fullName evidence="7">Deoxyribonuclease/rho motif-related TRAM</fullName>
    </submittedName>
</protein>
<dbReference type="GO" id="GO:0070475">
    <property type="term" value="P:rRNA base methylation"/>
    <property type="evidence" value="ECO:0007669"/>
    <property type="project" value="TreeGrafter"/>
</dbReference>
<keyword evidence="1" id="KW-0408">Iron</keyword>
<dbReference type="EMBL" id="CP001629">
    <property type="protein sequence ID" value="ACU89703.1"/>
    <property type="molecule type" value="Genomic_DNA"/>
</dbReference>
<organism evidence="7 8">
    <name type="scientific">Desulfomicrobium baculatum (strain DSM 4028 / VKM B-1378 / X)</name>
    <name type="common">Desulfovibrio baculatus</name>
    <dbReference type="NCBI Taxonomy" id="525897"/>
    <lineage>
        <taxon>Bacteria</taxon>
        <taxon>Pseudomonadati</taxon>
        <taxon>Thermodesulfobacteriota</taxon>
        <taxon>Desulfovibrionia</taxon>
        <taxon>Desulfovibrionales</taxon>
        <taxon>Desulfomicrobiaceae</taxon>
        <taxon>Desulfomicrobium</taxon>
    </lineage>
</organism>
<dbReference type="PROSITE" id="PS51687">
    <property type="entry name" value="SAM_MT_RNA_M5U"/>
    <property type="match status" value="1"/>
</dbReference>
<comment type="similarity">
    <text evidence="5">Belongs to the class I-like SAM-binding methyltransferase superfamily. RNA M5U methyltransferase family.</text>
</comment>
<evidence type="ECO:0000256" key="5">
    <source>
        <dbReference type="PROSITE-ProRule" id="PRU01024"/>
    </source>
</evidence>
<dbReference type="HOGENOM" id="CLU_014689_8_1_7"/>
<dbReference type="CDD" id="cd02440">
    <property type="entry name" value="AdoMet_MTases"/>
    <property type="match status" value="1"/>
</dbReference>
<dbReference type="InterPro" id="IPR002792">
    <property type="entry name" value="TRAM_dom"/>
</dbReference>
<keyword evidence="1" id="KW-0004">4Fe-4S</keyword>